<evidence type="ECO:0000313" key="1">
    <source>
        <dbReference type="EMBL" id="MBH0237211.1"/>
    </source>
</evidence>
<reference evidence="1" key="1">
    <citation type="submission" date="2020-12" db="EMBL/GenBank/DDBJ databases">
        <title>Methylobrevis albus sp. nov., isolated from fresh water lack sediment.</title>
        <authorList>
            <person name="Zou Q."/>
        </authorList>
    </citation>
    <scope>NUCLEOTIDE SEQUENCE</scope>
    <source>
        <strain evidence="1">L22</strain>
    </source>
</reference>
<comment type="caution">
    <text evidence="1">The sequence shown here is derived from an EMBL/GenBank/DDBJ whole genome shotgun (WGS) entry which is preliminary data.</text>
</comment>
<organism evidence="1 2">
    <name type="scientific">Methylobrevis albus</name>
    <dbReference type="NCBI Taxonomy" id="2793297"/>
    <lineage>
        <taxon>Bacteria</taxon>
        <taxon>Pseudomonadati</taxon>
        <taxon>Pseudomonadota</taxon>
        <taxon>Alphaproteobacteria</taxon>
        <taxon>Hyphomicrobiales</taxon>
        <taxon>Pleomorphomonadaceae</taxon>
        <taxon>Methylobrevis</taxon>
    </lineage>
</organism>
<evidence type="ECO:0008006" key="3">
    <source>
        <dbReference type="Google" id="ProtNLM"/>
    </source>
</evidence>
<gene>
    <name evidence="1" type="ORF">I5731_05205</name>
</gene>
<name>A0A931I0W7_9HYPH</name>
<protein>
    <recommendedName>
        <fullName evidence="3">Motility protein</fullName>
    </recommendedName>
</protein>
<evidence type="ECO:0000313" key="2">
    <source>
        <dbReference type="Proteomes" id="UP000631694"/>
    </source>
</evidence>
<keyword evidence="2" id="KW-1185">Reference proteome</keyword>
<dbReference type="Proteomes" id="UP000631694">
    <property type="component" value="Unassembled WGS sequence"/>
</dbReference>
<dbReference type="RefSeq" id="WP_197310312.1">
    <property type="nucleotide sequence ID" value="NZ_JADZLT010000042.1"/>
</dbReference>
<accession>A0A931I0W7</accession>
<dbReference type="EMBL" id="JADZLT010000042">
    <property type="protein sequence ID" value="MBH0237211.1"/>
    <property type="molecule type" value="Genomic_DNA"/>
</dbReference>
<dbReference type="AlphaFoldDB" id="A0A931I0W7"/>
<sequence>MDVTSIAMMAMAANAAQLQSSLGVAMVKQQNEMAQSMVAMLDASVESARAAAPAGMGQLVDIMA</sequence>
<proteinExistence type="predicted"/>